<keyword evidence="4" id="KW-1185">Reference proteome</keyword>
<feature type="transmembrane region" description="Helical" evidence="2">
    <location>
        <begin position="141"/>
        <end position="162"/>
    </location>
</feature>
<sequence length="659" mass="72968">MGSDEQSSKPTGLRRRLGVLEKAHSLSSHSSLDDPKNKQKAAPASMEQHHAEEASGQSHSSFTDYETYSESSESEDSPDGARTPVPEQPRRAAPSRSNSFRTDPPPYTSASKDRSWYEFDLAVVAALVMPVGNWLTGGEHIKNLLVIMLILFYLHQVIEVPWSLYQKSRQRQPPSSSIPSSSNSKELRYHSKASSELRFYEFLFLMLASASPFIGAYTLRYLSVTLTDTDILTSWFNIALFVVTTGIRPWTHLIQRLNRRITDLHDVVHYPTPESSSETADAMRIELADMKSKIQTLQKALADLNSKLVRDTDEIYDYVDDAVEMVEKSAKKHERKCEKQEGRVKELEVSLETMKKMRRPRPHSLSFPENPPRSSSSFSLPPKLSSAMATISSVLPPWLPLASLLPTPPSSSPTSPPQYEPKHSPSATVTRYSILSLSSPDGLATIPEENYQSQLNSPSSASTSTASTPSSSSGSSTVHANGRNSSGNMSSKTPNGISTTTALVSTTGGTSSPTRRNPNRTSQNASSSSSSRSPSPPSPSSDRHSSSRSSSRASSHRQDAKLGLFQRLLASNKTVTFTHRACRKMQNPQLLEYRSKIVYPEGRAMGMVTMSFLVTTFFDHANGFRAEVFIRGEHWTYEKNVWRRTGAGRVPVIRCVRET</sequence>
<dbReference type="EMBL" id="ML180085">
    <property type="protein sequence ID" value="THU79060.1"/>
    <property type="molecule type" value="Genomic_DNA"/>
</dbReference>
<dbReference type="Proteomes" id="UP000297245">
    <property type="component" value="Unassembled WGS sequence"/>
</dbReference>
<dbReference type="PANTHER" id="PTHR42032">
    <property type="entry name" value="YALI0E30679P"/>
    <property type="match status" value="1"/>
</dbReference>
<feature type="region of interest" description="Disordered" evidence="1">
    <location>
        <begin position="406"/>
        <end position="427"/>
    </location>
</feature>
<dbReference type="AlphaFoldDB" id="A0A4S8KTI9"/>
<feature type="transmembrane region" description="Helical" evidence="2">
    <location>
        <begin position="231"/>
        <end position="250"/>
    </location>
</feature>
<protein>
    <submittedName>
        <fullName evidence="3">Uncharacterized protein</fullName>
    </submittedName>
</protein>
<feature type="region of interest" description="Disordered" evidence="1">
    <location>
        <begin position="353"/>
        <end position="383"/>
    </location>
</feature>
<feature type="region of interest" description="Disordered" evidence="1">
    <location>
        <begin position="452"/>
        <end position="558"/>
    </location>
</feature>
<feature type="compositionally biased region" description="Low complexity" evidence="1">
    <location>
        <begin position="496"/>
        <end position="512"/>
    </location>
</feature>
<feature type="compositionally biased region" description="Low complexity" evidence="1">
    <location>
        <begin position="60"/>
        <end position="71"/>
    </location>
</feature>
<feature type="compositionally biased region" description="Pro residues" evidence="1">
    <location>
        <begin position="406"/>
        <end position="419"/>
    </location>
</feature>
<keyword evidence="2" id="KW-0472">Membrane</keyword>
<evidence type="ECO:0000313" key="3">
    <source>
        <dbReference type="EMBL" id="THU79060.1"/>
    </source>
</evidence>
<feature type="compositionally biased region" description="Polar residues" evidence="1">
    <location>
        <begin position="1"/>
        <end position="10"/>
    </location>
</feature>
<reference evidence="3 4" key="1">
    <citation type="journal article" date="2019" name="Nat. Ecol. Evol.">
        <title>Megaphylogeny resolves global patterns of mushroom evolution.</title>
        <authorList>
            <person name="Varga T."/>
            <person name="Krizsan K."/>
            <person name="Foldi C."/>
            <person name="Dima B."/>
            <person name="Sanchez-Garcia M."/>
            <person name="Sanchez-Ramirez S."/>
            <person name="Szollosi G.J."/>
            <person name="Szarkandi J.G."/>
            <person name="Papp V."/>
            <person name="Albert L."/>
            <person name="Andreopoulos W."/>
            <person name="Angelini C."/>
            <person name="Antonin V."/>
            <person name="Barry K.W."/>
            <person name="Bougher N.L."/>
            <person name="Buchanan P."/>
            <person name="Buyck B."/>
            <person name="Bense V."/>
            <person name="Catcheside P."/>
            <person name="Chovatia M."/>
            <person name="Cooper J."/>
            <person name="Damon W."/>
            <person name="Desjardin D."/>
            <person name="Finy P."/>
            <person name="Geml J."/>
            <person name="Haridas S."/>
            <person name="Hughes K."/>
            <person name="Justo A."/>
            <person name="Karasinski D."/>
            <person name="Kautmanova I."/>
            <person name="Kiss B."/>
            <person name="Kocsube S."/>
            <person name="Kotiranta H."/>
            <person name="LaButti K.M."/>
            <person name="Lechner B.E."/>
            <person name="Liimatainen K."/>
            <person name="Lipzen A."/>
            <person name="Lukacs Z."/>
            <person name="Mihaltcheva S."/>
            <person name="Morgado L.N."/>
            <person name="Niskanen T."/>
            <person name="Noordeloos M.E."/>
            <person name="Ohm R.A."/>
            <person name="Ortiz-Santana B."/>
            <person name="Ovrebo C."/>
            <person name="Racz N."/>
            <person name="Riley R."/>
            <person name="Savchenko A."/>
            <person name="Shiryaev A."/>
            <person name="Soop K."/>
            <person name="Spirin V."/>
            <person name="Szebenyi C."/>
            <person name="Tomsovsky M."/>
            <person name="Tulloss R.E."/>
            <person name="Uehling J."/>
            <person name="Grigoriev I.V."/>
            <person name="Vagvolgyi C."/>
            <person name="Papp T."/>
            <person name="Martin F.M."/>
            <person name="Miettinen O."/>
            <person name="Hibbett D.S."/>
            <person name="Nagy L.G."/>
        </authorList>
    </citation>
    <scope>NUCLEOTIDE SEQUENCE [LARGE SCALE GENOMIC DNA]</scope>
    <source>
        <strain evidence="3 4">CBS 962.96</strain>
    </source>
</reference>
<dbReference type="OrthoDB" id="10263751at2759"/>
<accession>A0A4S8KTI9</accession>
<keyword evidence="2" id="KW-0812">Transmembrane</keyword>
<feature type="compositionally biased region" description="Low complexity" evidence="1">
    <location>
        <begin position="457"/>
        <end position="477"/>
    </location>
</feature>
<feature type="compositionally biased region" description="Low complexity" evidence="1">
    <location>
        <begin position="366"/>
        <end position="383"/>
    </location>
</feature>
<proteinExistence type="predicted"/>
<feature type="compositionally biased region" description="Polar residues" evidence="1">
    <location>
        <begin position="478"/>
        <end position="495"/>
    </location>
</feature>
<organism evidence="3 4">
    <name type="scientific">Dendrothele bispora (strain CBS 962.96)</name>
    <dbReference type="NCBI Taxonomy" id="1314807"/>
    <lineage>
        <taxon>Eukaryota</taxon>
        <taxon>Fungi</taxon>
        <taxon>Dikarya</taxon>
        <taxon>Basidiomycota</taxon>
        <taxon>Agaricomycotina</taxon>
        <taxon>Agaricomycetes</taxon>
        <taxon>Agaricomycetidae</taxon>
        <taxon>Agaricales</taxon>
        <taxon>Agaricales incertae sedis</taxon>
        <taxon>Dendrothele</taxon>
    </lineage>
</organism>
<evidence type="ECO:0000313" key="4">
    <source>
        <dbReference type="Proteomes" id="UP000297245"/>
    </source>
</evidence>
<evidence type="ECO:0000256" key="2">
    <source>
        <dbReference type="SAM" id="Phobius"/>
    </source>
</evidence>
<keyword evidence="2" id="KW-1133">Transmembrane helix</keyword>
<feature type="transmembrane region" description="Helical" evidence="2">
    <location>
        <begin position="199"/>
        <end position="219"/>
    </location>
</feature>
<gene>
    <name evidence="3" type="ORF">K435DRAFT_811023</name>
</gene>
<feature type="compositionally biased region" description="Polar residues" evidence="1">
    <location>
        <begin position="513"/>
        <end position="525"/>
    </location>
</feature>
<dbReference type="PANTHER" id="PTHR42032:SF1">
    <property type="entry name" value="YALI0E30679P"/>
    <property type="match status" value="1"/>
</dbReference>
<evidence type="ECO:0000256" key="1">
    <source>
        <dbReference type="SAM" id="MobiDB-lite"/>
    </source>
</evidence>
<feature type="region of interest" description="Disordered" evidence="1">
    <location>
        <begin position="1"/>
        <end position="111"/>
    </location>
</feature>
<name>A0A4S8KTI9_DENBC</name>